<dbReference type="InterPro" id="IPR036388">
    <property type="entry name" value="WH-like_DNA-bd_sf"/>
</dbReference>
<dbReference type="RefSeq" id="WP_058804225.1">
    <property type="nucleotide sequence ID" value="NZ_CP013342.1"/>
</dbReference>
<accession>A0A142VTT5</accession>
<proteinExistence type="predicted"/>
<evidence type="ECO:0000313" key="2">
    <source>
        <dbReference type="EMBL" id="AMU93198.1"/>
    </source>
</evidence>
<evidence type="ECO:0000313" key="3">
    <source>
        <dbReference type="Proteomes" id="UP000076234"/>
    </source>
</evidence>
<reference evidence="3" key="1">
    <citation type="submission" date="2015-11" db="EMBL/GenBank/DDBJ databases">
        <title>Complete genome sequence of a polyethylene glycol-degrading strain Sphingopyxis terrae strain 203-1 (NBRC 15098).</title>
        <authorList>
            <person name="Yoshiyuki O."/>
            <person name="Shouta N."/>
            <person name="Nagata Y."/>
            <person name="Numata M."/>
            <person name="Tsuchikane K."/>
            <person name="Hosoyama A."/>
            <person name="Yamazoe A."/>
            <person name="Tsuda M."/>
            <person name="Fujita N."/>
            <person name="Kawai F."/>
        </authorList>
    </citation>
    <scope>NUCLEOTIDE SEQUENCE [LARGE SCALE GENOMIC DNA]</scope>
    <source>
        <strain evidence="3">203-1</strain>
    </source>
</reference>
<dbReference type="SUPFAM" id="SSF88659">
    <property type="entry name" value="Sigma3 and sigma4 domains of RNA polymerase sigma factors"/>
    <property type="match status" value="1"/>
</dbReference>
<sequence length="174" mass="18867">MDTVHLCALLRELRDQLADESRFLGVVSRRRRRRELLARVQAVLAVDADDTAPSGLIEATRQAWAAEDRVLIADRAPCRVDRAGVWIGAWIRAATGPGSRESIDPERLAAAIAALPPLARDVFTLSSRGSLDYPAIAAALGISEDLVRRELAAALVAIDQTLTIQQRDNPSPIA</sequence>
<name>A0A142VTT5_9SPHN</name>
<reference evidence="2 3" key="2">
    <citation type="journal article" date="2016" name="Genome Announc.">
        <title>Complete Genome Sequence of Sphingopyxis terrae Strain 203-1 (NBRC 111660), a Polyethylene Glycol Degrader.</title>
        <authorList>
            <person name="Ohtsubo Y."/>
            <person name="Nonoyama S."/>
            <person name="Nagata Y."/>
            <person name="Numata M."/>
            <person name="Tsuchikane K."/>
            <person name="Hosoyama A."/>
            <person name="Yamazoe A."/>
            <person name="Tsuda M."/>
            <person name="Fujita N."/>
            <person name="Kawai F."/>
        </authorList>
    </citation>
    <scope>NUCLEOTIDE SEQUENCE [LARGE SCALE GENOMIC DNA]</scope>
    <source>
        <strain evidence="2 3">203-1</strain>
    </source>
</reference>
<dbReference type="KEGG" id="ster:AOA14_01100"/>
<organism evidence="2 3">
    <name type="scientific">Sphingopyxis terrae subsp. terrae NBRC 15098</name>
    <dbReference type="NCBI Taxonomy" id="1219058"/>
    <lineage>
        <taxon>Bacteria</taxon>
        <taxon>Pseudomonadati</taxon>
        <taxon>Pseudomonadota</taxon>
        <taxon>Alphaproteobacteria</taxon>
        <taxon>Sphingomonadales</taxon>
        <taxon>Sphingomonadaceae</taxon>
        <taxon>Sphingopyxis</taxon>
    </lineage>
</organism>
<dbReference type="InterPro" id="IPR013324">
    <property type="entry name" value="RNA_pol_sigma_r3/r4-like"/>
</dbReference>
<feature type="domain" description="RNA polymerase sigma factor 70 region 4 type 2" evidence="1">
    <location>
        <begin position="107"/>
        <end position="156"/>
    </location>
</feature>
<dbReference type="Proteomes" id="UP000076234">
    <property type="component" value="Chromosome"/>
</dbReference>
<dbReference type="EMBL" id="CP013342">
    <property type="protein sequence ID" value="AMU93198.1"/>
    <property type="molecule type" value="Genomic_DNA"/>
</dbReference>
<dbReference type="InterPro" id="IPR013249">
    <property type="entry name" value="RNA_pol_sigma70_r4_t2"/>
</dbReference>
<dbReference type="Pfam" id="PF08281">
    <property type="entry name" value="Sigma70_r4_2"/>
    <property type="match status" value="1"/>
</dbReference>
<dbReference type="Gene3D" id="1.10.10.10">
    <property type="entry name" value="Winged helix-like DNA-binding domain superfamily/Winged helix DNA-binding domain"/>
    <property type="match status" value="1"/>
</dbReference>
<protein>
    <recommendedName>
        <fullName evidence="1">RNA polymerase sigma factor 70 region 4 type 2 domain-containing protein</fullName>
    </recommendedName>
</protein>
<dbReference type="GO" id="GO:0003677">
    <property type="term" value="F:DNA binding"/>
    <property type="evidence" value="ECO:0007669"/>
    <property type="project" value="InterPro"/>
</dbReference>
<dbReference type="AlphaFoldDB" id="A0A142VTT5"/>
<gene>
    <name evidence="2" type="ORF">AOA14_01100</name>
</gene>
<dbReference type="GO" id="GO:0006352">
    <property type="term" value="P:DNA-templated transcription initiation"/>
    <property type="evidence" value="ECO:0007669"/>
    <property type="project" value="InterPro"/>
</dbReference>
<dbReference type="STRING" id="1219058.AOA14_01100"/>
<evidence type="ECO:0000259" key="1">
    <source>
        <dbReference type="Pfam" id="PF08281"/>
    </source>
</evidence>
<dbReference type="GO" id="GO:0016987">
    <property type="term" value="F:sigma factor activity"/>
    <property type="evidence" value="ECO:0007669"/>
    <property type="project" value="InterPro"/>
</dbReference>